<keyword evidence="2" id="KW-1185">Reference proteome</keyword>
<evidence type="ECO:0000313" key="1">
    <source>
        <dbReference type="EMBL" id="OAD06937.1"/>
    </source>
</evidence>
<reference evidence="1 2" key="1">
    <citation type="submission" date="2015-06" db="EMBL/GenBank/DDBJ databases">
        <title>Expansion of signal transduction pathways in fungi by whole-genome duplication.</title>
        <authorList>
            <consortium name="DOE Joint Genome Institute"/>
            <person name="Corrochano L.M."/>
            <person name="Kuo A."/>
            <person name="Marcet-Houben M."/>
            <person name="Polaino S."/>
            <person name="Salamov A."/>
            <person name="Villalobos J.M."/>
            <person name="Alvarez M.I."/>
            <person name="Avalos J."/>
            <person name="Benito E.P."/>
            <person name="Benoit I."/>
            <person name="Burger G."/>
            <person name="Camino L.P."/>
            <person name="Canovas D."/>
            <person name="Cerda-Olmedo E."/>
            <person name="Cheng J.-F."/>
            <person name="Dominguez A."/>
            <person name="Elias M."/>
            <person name="Eslava A.P."/>
            <person name="Glaser F."/>
            <person name="Grimwood J."/>
            <person name="Gutierrez G."/>
            <person name="Heitman J."/>
            <person name="Henrissat B."/>
            <person name="Iturriaga E.A."/>
            <person name="Lang B.F."/>
            <person name="Lavin J.L."/>
            <person name="Lee S."/>
            <person name="Li W."/>
            <person name="Lindquist E."/>
            <person name="Lopez-Garcia S."/>
            <person name="Luque E.M."/>
            <person name="Marcos A.T."/>
            <person name="Martin J."/>
            <person name="Mccluskey K."/>
            <person name="Medina H.R."/>
            <person name="Miralles-Duran A."/>
            <person name="Miyazaki A."/>
            <person name="Munoz-Torres E."/>
            <person name="Oguiza J.A."/>
            <person name="Ohm R."/>
            <person name="Olmedo M."/>
            <person name="Orejas M."/>
            <person name="Ortiz-Castellanos L."/>
            <person name="Pisabarro A.G."/>
            <person name="Rodriguez-Romero J."/>
            <person name="Ruiz-Herrera J."/>
            <person name="Ruiz-Vazquez R."/>
            <person name="Sanz C."/>
            <person name="Schackwitz W."/>
            <person name="Schmutz J."/>
            <person name="Shahriari M."/>
            <person name="Shelest E."/>
            <person name="Silva-Franco F."/>
            <person name="Soanes D."/>
            <person name="Syed K."/>
            <person name="Tagua V.G."/>
            <person name="Talbot N.J."/>
            <person name="Thon M."/>
            <person name="De Vries R.P."/>
            <person name="Wiebenga A."/>
            <person name="Yadav J.S."/>
            <person name="Braun E.L."/>
            <person name="Baker S."/>
            <person name="Garre V."/>
            <person name="Horwitz B."/>
            <person name="Torres-Martinez S."/>
            <person name="Idnurm A."/>
            <person name="Herrera-Estrella A."/>
            <person name="Gabaldon T."/>
            <person name="Grigoriev I.V."/>
        </authorList>
    </citation>
    <scope>NUCLEOTIDE SEQUENCE [LARGE SCALE GENOMIC DNA]</scope>
    <source>
        <strain evidence="1 2">CBS 277.49</strain>
    </source>
</reference>
<name>A0A168NZ88_MUCCL</name>
<dbReference type="EMBL" id="AMYB01000002">
    <property type="protein sequence ID" value="OAD06937.1"/>
    <property type="molecule type" value="Genomic_DNA"/>
</dbReference>
<gene>
    <name evidence="1" type="ORF">MUCCIDRAFT_107534</name>
</gene>
<dbReference type="Proteomes" id="UP000077051">
    <property type="component" value="Unassembled WGS sequence"/>
</dbReference>
<evidence type="ECO:0000313" key="2">
    <source>
        <dbReference type="Proteomes" id="UP000077051"/>
    </source>
</evidence>
<sequence length="358" mass="40821">MSGTTLPPSTINGAQSAVRPLEHIQYLEFTLGTSLTSDEMAFVMHMFPSLHGFDLYVNPYEEDDVSHRYDMQVVAQFLKYLSLIPLVDYRISFGTAQSLASIARLVTPVDVKSLSLHYSAHEPDTALRLLSKSLFMKAPPTGITKTNGFDVHIRVLASEAQALLDSVLEDFNGRAMESFSIGSSEDSFDIPQKFTQQYIDSLLDIDTQQLVFVCAEFPLHVPLSQTRKPKHLASLRLVNCKITESYFTWISCQFEQIDDFEFSYDYELERNTDKKIRIPLLCTTLDKLFLKIYGLESFIVRVCVNCRCITLKATFSRQTPYTFEEYEETESLIDGYEAIVYCAGLKEIHYENAVYKLP</sequence>
<dbReference type="AlphaFoldDB" id="A0A168NZ88"/>
<accession>A0A168NZ88</accession>
<proteinExistence type="predicted"/>
<organism evidence="1 2">
    <name type="scientific">Mucor lusitanicus CBS 277.49</name>
    <dbReference type="NCBI Taxonomy" id="747725"/>
    <lineage>
        <taxon>Eukaryota</taxon>
        <taxon>Fungi</taxon>
        <taxon>Fungi incertae sedis</taxon>
        <taxon>Mucoromycota</taxon>
        <taxon>Mucoromycotina</taxon>
        <taxon>Mucoromycetes</taxon>
        <taxon>Mucorales</taxon>
        <taxon>Mucorineae</taxon>
        <taxon>Mucoraceae</taxon>
        <taxon>Mucor</taxon>
    </lineage>
</organism>
<comment type="caution">
    <text evidence="1">The sequence shown here is derived from an EMBL/GenBank/DDBJ whole genome shotgun (WGS) entry which is preliminary data.</text>
</comment>
<dbReference type="VEuPathDB" id="FungiDB:MUCCIDRAFT_107534"/>
<protein>
    <submittedName>
        <fullName evidence="1">Uncharacterized protein</fullName>
    </submittedName>
</protein>